<dbReference type="RefSeq" id="WP_050782203.1">
    <property type="nucleotide sequence ID" value="NZ_AP019774.1"/>
</dbReference>
<evidence type="ECO:0000256" key="1">
    <source>
        <dbReference type="ARBA" id="ARBA00022679"/>
    </source>
</evidence>
<dbReference type="PANTHER" id="PTHR11907">
    <property type="entry name" value="AMIDOPHOSPHORIBOSYLTRANSFERASE"/>
    <property type="match status" value="1"/>
</dbReference>
<dbReference type="Gene3D" id="3.40.50.2020">
    <property type="match status" value="1"/>
</dbReference>
<evidence type="ECO:0000259" key="3">
    <source>
        <dbReference type="PROSITE" id="PS51278"/>
    </source>
</evidence>
<dbReference type="Proteomes" id="UP000317935">
    <property type="component" value="Chromosome"/>
</dbReference>
<dbReference type="Pfam" id="PF13537">
    <property type="entry name" value="GATase_7"/>
    <property type="match status" value="1"/>
</dbReference>
<dbReference type="EMBL" id="AP019774">
    <property type="protein sequence ID" value="BCD69523.1"/>
    <property type="molecule type" value="Genomic_DNA"/>
</dbReference>
<feature type="domain" description="Glutamine amidotransferase type-2" evidence="3">
    <location>
        <begin position="1"/>
        <end position="177"/>
    </location>
</feature>
<dbReference type="InterPro" id="IPR029057">
    <property type="entry name" value="PRTase-like"/>
</dbReference>
<organism evidence="4 5">
    <name type="scientific">Helicobacter suis</name>
    <dbReference type="NCBI Taxonomy" id="104628"/>
    <lineage>
        <taxon>Bacteria</taxon>
        <taxon>Pseudomonadati</taxon>
        <taxon>Campylobacterota</taxon>
        <taxon>Epsilonproteobacteria</taxon>
        <taxon>Campylobacterales</taxon>
        <taxon>Helicobacteraceae</taxon>
        <taxon>Helicobacter</taxon>
    </lineage>
</organism>
<dbReference type="GO" id="GO:0016757">
    <property type="term" value="F:glycosyltransferase activity"/>
    <property type="evidence" value="ECO:0007669"/>
    <property type="project" value="UniProtKB-KW"/>
</dbReference>
<evidence type="ECO:0000313" key="4">
    <source>
        <dbReference type="EMBL" id="BCD69523.1"/>
    </source>
</evidence>
<dbReference type="AlphaFoldDB" id="A0A6J4CXT7"/>
<keyword evidence="4" id="KW-0328">Glycosyltransferase</keyword>
<sequence length="393" mass="43303">MIGFYHSSKPPLHQALLALQHRGQQGMRFILSNGKNLINPPNLETTTLESKHAIGQNLGTHQDFQNNHSLALAFCGRLSNTNSPASFILNLLEKSQAKSLISKIQEILPQLQGGYSFLLLSAETLIAMRDIKGFRPLSVGFLNEGFMLASETCVLQALRATNIREVEAGEILVFSKEGMQTLKQPTNNPSPCVFEAIYFSHPASQLFNQSVYTLREHLGKILAKEQPLKADLVIPIPNSGTLAALSYAKSLNLPFAPLLNLNPYVGRSFIEPTQKERLLKAEQKFMLVPNSVKDKSLILIDDSLVRGTTSSVVIQMLKRAGAKHISLLLSAPPLLSPCFWGIDIPEESELLSIAGEEALKIGADFVGFLSLDGLREAIGMNFCENCFKRRDHV</sequence>
<reference evidence="4 5" key="1">
    <citation type="submission" date="2019-06" db="EMBL/GenBank/DDBJ databases">
        <title>Complete genome sequence of Helicobacter suis SNTW101c.</title>
        <authorList>
            <person name="Rimbara E."/>
            <person name="Suzuki M."/>
            <person name="Matsui H."/>
            <person name="Nakamura M."/>
            <person name="Mori S."/>
            <person name="Shibayama K."/>
        </authorList>
    </citation>
    <scope>NUCLEOTIDE SEQUENCE [LARGE SCALE GENOMIC DNA]</scope>
    <source>
        <strain evidence="4 5">SNTW101c</strain>
    </source>
</reference>
<dbReference type="OrthoDB" id="9801213at2"/>
<name>A0A6J4CXT7_9HELI</name>
<protein>
    <submittedName>
        <fullName evidence="4">Amidophosphoribosyltransferase</fullName>
    </submittedName>
</protein>
<gene>
    <name evidence="4" type="primary">purF</name>
    <name evidence="4" type="ORF">SNTW_01680</name>
</gene>
<evidence type="ECO:0000313" key="5">
    <source>
        <dbReference type="Proteomes" id="UP000317935"/>
    </source>
</evidence>
<dbReference type="InterPro" id="IPR017932">
    <property type="entry name" value="GATase_2_dom"/>
</dbReference>
<dbReference type="InterPro" id="IPR029055">
    <property type="entry name" value="Ntn_hydrolases_N"/>
</dbReference>
<dbReference type="SUPFAM" id="SSF53271">
    <property type="entry name" value="PRTase-like"/>
    <property type="match status" value="1"/>
</dbReference>
<proteinExistence type="predicted"/>
<accession>A0A6J4CXT7</accession>
<dbReference type="PROSITE" id="PS51278">
    <property type="entry name" value="GATASE_TYPE_2"/>
    <property type="match status" value="1"/>
</dbReference>
<dbReference type="Gene3D" id="3.60.20.10">
    <property type="entry name" value="Glutamine Phosphoribosylpyrophosphate, subunit 1, domain 1"/>
    <property type="match status" value="1"/>
</dbReference>
<dbReference type="SUPFAM" id="SSF56235">
    <property type="entry name" value="N-terminal nucleophile aminohydrolases (Ntn hydrolases)"/>
    <property type="match status" value="1"/>
</dbReference>
<keyword evidence="1 4" id="KW-0808">Transferase</keyword>
<evidence type="ECO:0000256" key="2">
    <source>
        <dbReference type="ARBA" id="ARBA00022962"/>
    </source>
</evidence>
<keyword evidence="2" id="KW-0315">Glutamine amidotransferase</keyword>
<dbReference type="InterPro" id="IPR000836">
    <property type="entry name" value="PRTase_dom"/>
</dbReference>
<dbReference type="CDD" id="cd06223">
    <property type="entry name" value="PRTases_typeI"/>
    <property type="match status" value="1"/>
</dbReference>